<dbReference type="Pfam" id="PF12333">
    <property type="entry name" value="Ipi1_N"/>
    <property type="match status" value="1"/>
</dbReference>
<dbReference type="InterPro" id="IPR023584">
    <property type="entry name" value="Ribosome_recyc_fac_dom"/>
</dbReference>
<dbReference type="Gene3D" id="1.10.132.20">
    <property type="entry name" value="Ribosome-recycling factor"/>
    <property type="match status" value="1"/>
</dbReference>
<evidence type="ECO:0000256" key="6">
    <source>
        <dbReference type="ARBA" id="ARBA00024909"/>
    </source>
</evidence>
<dbReference type="InterPro" id="IPR016024">
    <property type="entry name" value="ARM-type_fold"/>
</dbReference>
<comment type="function">
    <text evidence="1">Component of the RIX1 complex required for processing of ITS2 sequences from 35S pre-rRNA.</text>
</comment>
<evidence type="ECO:0000256" key="5">
    <source>
        <dbReference type="ARBA" id="ARBA00022917"/>
    </source>
</evidence>
<evidence type="ECO:0000256" key="3">
    <source>
        <dbReference type="ARBA" id="ARBA00011141"/>
    </source>
</evidence>
<feature type="region of interest" description="Disordered" evidence="8">
    <location>
        <begin position="1"/>
        <end position="32"/>
    </location>
</feature>
<comment type="subunit">
    <text evidence="3">Component of the RIX1 complex, composed of IPI1, RIX1/IPI2 and IPI3 in a 1:2:2 stoichiometry. The complex interacts (via RIX1) with MDN1 (via its hexameric AAA ATPase ring) and the pre-60S ribosome particles.</text>
</comment>
<dbReference type="Gene3D" id="3.30.1360.40">
    <property type="match status" value="1"/>
</dbReference>
<feature type="region of interest" description="Disordered" evidence="8">
    <location>
        <begin position="50"/>
        <end position="71"/>
    </location>
</feature>
<dbReference type="InterPro" id="IPR011989">
    <property type="entry name" value="ARM-like"/>
</dbReference>
<evidence type="ECO:0000313" key="11">
    <source>
        <dbReference type="EMBL" id="KAG7194820.1"/>
    </source>
</evidence>
<dbReference type="OrthoDB" id="361362at2759"/>
<dbReference type="Proteomes" id="UP000790833">
    <property type="component" value="Unassembled WGS sequence"/>
</dbReference>
<comment type="caution">
    <text evidence="11">The sequence shown here is derived from an EMBL/GenBank/DDBJ whole genome shotgun (WGS) entry which is preliminary data.</text>
</comment>
<evidence type="ECO:0000256" key="7">
    <source>
        <dbReference type="ARBA" id="ARBA00033107"/>
    </source>
</evidence>
<dbReference type="InterPro" id="IPR002661">
    <property type="entry name" value="Ribosome_recyc_fac"/>
</dbReference>
<evidence type="ECO:0000259" key="9">
    <source>
        <dbReference type="Pfam" id="PF01765"/>
    </source>
</evidence>
<protein>
    <recommendedName>
        <fullName evidence="4">Ribosome-recycling factor, mitochondrial</fullName>
    </recommendedName>
    <alternativeName>
        <fullName evidence="7">Ribosome-releasing factor, mitochondrial</fullName>
    </alternativeName>
</protein>
<accession>A0A9P8AJI2</accession>
<feature type="compositionally biased region" description="Low complexity" evidence="8">
    <location>
        <begin position="50"/>
        <end position="61"/>
    </location>
</feature>
<feature type="domain" description="Pre-rRNA-processing protein Ipi1 N-terminal" evidence="10">
    <location>
        <begin position="155"/>
        <end position="251"/>
    </location>
</feature>
<feature type="domain" description="Ribosome recycling factor" evidence="9">
    <location>
        <begin position="424"/>
        <end position="594"/>
    </location>
</feature>
<dbReference type="RefSeq" id="XP_043050367.1">
    <property type="nucleotide sequence ID" value="XM_043195170.1"/>
</dbReference>
<comment type="function">
    <text evidence="6">Necessary for protein synthesis in mitochondria. Functions as a ribosome recycling factor in mitochondria.</text>
</comment>
<dbReference type="GO" id="GO:0043023">
    <property type="term" value="F:ribosomal large subunit binding"/>
    <property type="evidence" value="ECO:0007669"/>
    <property type="project" value="TreeGrafter"/>
</dbReference>
<name>A0A9P8AJI2_9ASCO</name>
<evidence type="ECO:0000256" key="8">
    <source>
        <dbReference type="SAM" id="MobiDB-lite"/>
    </source>
</evidence>
<evidence type="ECO:0000259" key="10">
    <source>
        <dbReference type="Pfam" id="PF12333"/>
    </source>
</evidence>
<proteinExistence type="inferred from homology"/>
<evidence type="ECO:0000256" key="1">
    <source>
        <dbReference type="ARBA" id="ARBA00002355"/>
    </source>
</evidence>
<dbReference type="PANTHER" id="PTHR20982:SF3">
    <property type="entry name" value="MITOCHONDRIAL RIBOSOME RECYCLING FACTOR PSEUDO 1"/>
    <property type="match status" value="1"/>
</dbReference>
<comment type="similarity">
    <text evidence="2">Belongs to the RRF family.</text>
</comment>
<sequence length="595" mass="65948">MGSKRKKKEKAKDFVKQKLKVGKTAAKPDNHTDTSFKAKRIHIATQSITTRSSATSASNITGSNHLDRNIETGSPVSYSNNEAEINRLLPLVKHHSANTRKEVLLQLIPLLSSNPTPYKAIMTSLIPMMLDQALDVRKTLVQVFQAVATKQKGILDLHMRSYILFVHSAMTHIMPEIRSTSTLFLEVAVDNAPISLSRSHFIKTTQLFFSLMSWNLNSNSKGSLAVSTSSAIGGVTKKARSVHIRILTKFLSVSLLPQASTLNNTSETQFYAIHPQTKKYTMPITTQPYSALRLFVKDAKKSNDSNLESANGSASISKKLDDGKFTVLDLNTLSSEDYDTRRKIITDIFSNSLFKGLDLLIKEGGEVGKEAKACLAVLETKAGKKNKKASKEVAEELAQGGTSKAEIDFDDASKKFDVILDKFSKAANEIKLGKSSPTIFDKLMIETEDGEQVFTNVAQTTLKGRNFVITVFDPANTQHVVNAVLSSDLNMNPQVDPSSKLTLKVPSPPITTETKKENAKQLKLIFEKFKSSTVKNNSSLHAIRTDIRTKFQKKMSSKRGTDEEQKLLNDFEQLHKKYTEKLQEAFKSAETAILK</sequence>
<dbReference type="SUPFAM" id="SSF48371">
    <property type="entry name" value="ARM repeat"/>
    <property type="match status" value="1"/>
</dbReference>
<keyword evidence="12" id="KW-1185">Reference proteome</keyword>
<dbReference type="InterPro" id="IPR024679">
    <property type="entry name" value="Ipi1_N"/>
</dbReference>
<evidence type="ECO:0000313" key="12">
    <source>
        <dbReference type="Proteomes" id="UP000790833"/>
    </source>
</evidence>
<organism evidence="11 12">
    <name type="scientific">Scheffersomyces spartinae</name>
    <dbReference type="NCBI Taxonomy" id="45513"/>
    <lineage>
        <taxon>Eukaryota</taxon>
        <taxon>Fungi</taxon>
        <taxon>Dikarya</taxon>
        <taxon>Ascomycota</taxon>
        <taxon>Saccharomycotina</taxon>
        <taxon>Pichiomycetes</taxon>
        <taxon>Debaryomycetaceae</taxon>
        <taxon>Scheffersomyces</taxon>
    </lineage>
</organism>
<dbReference type="AlphaFoldDB" id="A0A9P8AJI2"/>
<dbReference type="Pfam" id="PF01765">
    <property type="entry name" value="RRF"/>
    <property type="match status" value="1"/>
</dbReference>
<dbReference type="EMBL" id="JAHMUF010000006">
    <property type="protein sequence ID" value="KAG7194820.1"/>
    <property type="molecule type" value="Genomic_DNA"/>
</dbReference>
<dbReference type="Gene3D" id="1.25.10.10">
    <property type="entry name" value="Leucine-rich Repeat Variant"/>
    <property type="match status" value="1"/>
</dbReference>
<dbReference type="GO" id="GO:0006412">
    <property type="term" value="P:translation"/>
    <property type="evidence" value="ECO:0007669"/>
    <property type="project" value="UniProtKB-KW"/>
</dbReference>
<dbReference type="PANTHER" id="PTHR20982">
    <property type="entry name" value="RIBOSOME RECYCLING FACTOR"/>
    <property type="match status" value="1"/>
</dbReference>
<dbReference type="InterPro" id="IPR036191">
    <property type="entry name" value="RRF_sf"/>
</dbReference>
<evidence type="ECO:0000256" key="2">
    <source>
        <dbReference type="ARBA" id="ARBA00005912"/>
    </source>
</evidence>
<gene>
    <name evidence="11" type="primary">IPI1</name>
    <name evidence="11" type="ORF">KQ657_004501</name>
</gene>
<keyword evidence="5" id="KW-0648">Protein biosynthesis</keyword>
<dbReference type="SUPFAM" id="SSF55194">
    <property type="entry name" value="Ribosome recycling factor, RRF"/>
    <property type="match status" value="1"/>
</dbReference>
<dbReference type="GO" id="GO:0005739">
    <property type="term" value="C:mitochondrion"/>
    <property type="evidence" value="ECO:0007669"/>
    <property type="project" value="TreeGrafter"/>
</dbReference>
<evidence type="ECO:0000256" key="4">
    <source>
        <dbReference type="ARBA" id="ARBA00020581"/>
    </source>
</evidence>
<reference evidence="11" key="1">
    <citation type="submission" date="2021-03" db="EMBL/GenBank/DDBJ databases">
        <authorList>
            <person name="Palmer J.M."/>
        </authorList>
    </citation>
    <scope>NUCLEOTIDE SEQUENCE</scope>
    <source>
        <strain evidence="11">ARV_011</strain>
    </source>
</reference>
<dbReference type="GeneID" id="66117875"/>